<gene>
    <name evidence="2" type="ORF">PAHAL_3G059800</name>
</gene>
<feature type="transmembrane region" description="Helical" evidence="1">
    <location>
        <begin position="26"/>
        <end position="48"/>
    </location>
</feature>
<keyword evidence="1" id="KW-1133">Transmembrane helix</keyword>
<proteinExistence type="predicted"/>
<dbReference type="AlphaFoldDB" id="A0A2S3H6M5"/>
<dbReference type="Proteomes" id="UP000243499">
    <property type="component" value="Chromosome 3"/>
</dbReference>
<dbReference type="PANTHER" id="PTHR36480">
    <property type="entry name" value="OS06G0118900 PROTEIN-RELATED"/>
    <property type="match status" value="1"/>
</dbReference>
<name>A0A2S3H6M5_9POAL</name>
<evidence type="ECO:0000256" key="1">
    <source>
        <dbReference type="SAM" id="Phobius"/>
    </source>
</evidence>
<evidence type="ECO:0000313" key="2">
    <source>
        <dbReference type="EMBL" id="PAN16431.1"/>
    </source>
</evidence>
<evidence type="ECO:0008006" key="3">
    <source>
        <dbReference type="Google" id="ProtNLM"/>
    </source>
</evidence>
<dbReference type="Gramene" id="PAN16431">
    <property type="protein sequence ID" value="PAN16431"/>
    <property type="gene ID" value="PAHAL_3G059800"/>
</dbReference>
<protein>
    <recommendedName>
        <fullName evidence="3">Late embryogenesis abundant protein LEA-2 subgroup domain-containing protein</fullName>
    </recommendedName>
</protein>
<keyword evidence="1" id="KW-0472">Membrane</keyword>
<sequence>MSDIKYTIAGDDDGEHYTSCLEIVRYAMAAAVTLLAIAVIALVIHAVLRSEDVRLSVNNGFIGADNLWERTAVPNVGSGNENQPISISKAVEPAIGSSADLGGGLPKECLLGCPGEGHQRPAQVTLKKAKATSLRVILIAKNPGGRTRIVCDNITVSLFDVQAPYGLIGRLELDNFTVQPQTTITLQKRFKDANAGYIWDNYPGAYRFSVMVQVNASVTSFPLNKTQRTVLQSYKCQPVTVGLMDEELIYATDQVDCRP</sequence>
<keyword evidence="1" id="KW-0812">Transmembrane</keyword>
<accession>A0A2S3H6M5</accession>
<dbReference type="PANTHER" id="PTHR36480:SF10">
    <property type="entry name" value="LATE EMBRYOGENESIS ABUNDANT PROTEIN LEA-2 SUBGROUP DOMAIN-CONTAINING PROTEIN"/>
    <property type="match status" value="1"/>
</dbReference>
<dbReference type="EMBL" id="CM008048">
    <property type="protein sequence ID" value="PAN16431.1"/>
    <property type="molecule type" value="Genomic_DNA"/>
</dbReference>
<reference evidence="2" key="1">
    <citation type="submission" date="2018-04" db="EMBL/GenBank/DDBJ databases">
        <title>WGS assembly of Panicum hallii.</title>
        <authorList>
            <person name="Lovell J."/>
            <person name="Jenkins J."/>
            <person name="Lowry D."/>
            <person name="Mamidi S."/>
            <person name="Sreedasyam A."/>
            <person name="Weng X."/>
            <person name="Barry K."/>
            <person name="Bonette J."/>
            <person name="Campitelli B."/>
            <person name="Daum C."/>
            <person name="Gordon S."/>
            <person name="Gould B."/>
            <person name="Lipzen A."/>
            <person name="Macqueen A."/>
            <person name="Palacio-Mejia J."/>
            <person name="Plott C."/>
            <person name="Shakirov E."/>
            <person name="Shu S."/>
            <person name="Yoshinaga Y."/>
            <person name="Zane M."/>
            <person name="Rokhsar D."/>
            <person name="Grimwood J."/>
            <person name="Schmutz J."/>
            <person name="Juenger T."/>
        </authorList>
    </citation>
    <scope>NUCLEOTIDE SEQUENCE [LARGE SCALE GENOMIC DNA]</scope>
    <source>
        <strain evidence="2">FIL2</strain>
    </source>
</reference>
<organism evidence="2">
    <name type="scientific">Panicum hallii</name>
    <dbReference type="NCBI Taxonomy" id="206008"/>
    <lineage>
        <taxon>Eukaryota</taxon>
        <taxon>Viridiplantae</taxon>
        <taxon>Streptophyta</taxon>
        <taxon>Embryophyta</taxon>
        <taxon>Tracheophyta</taxon>
        <taxon>Spermatophyta</taxon>
        <taxon>Magnoliopsida</taxon>
        <taxon>Liliopsida</taxon>
        <taxon>Poales</taxon>
        <taxon>Poaceae</taxon>
        <taxon>PACMAD clade</taxon>
        <taxon>Panicoideae</taxon>
        <taxon>Panicodae</taxon>
        <taxon>Paniceae</taxon>
        <taxon>Panicinae</taxon>
        <taxon>Panicum</taxon>
        <taxon>Panicum sect. Panicum</taxon>
    </lineage>
</organism>